<dbReference type="InterPro" id="IPR012337">
    <property type="entry name" value="RNaseH-like_sf"/>
</dbReference>
<name>S1QWA8_9ENTE</name>
<dbReference type="InterPro" id="IPR025246">
    <property type="entry name" value="IS30-like_HTH"/>
</dbReference>
<dbReference type="HOGENOM" id="CLU_035706_0_2_9"/>
<dbReference type="GeneID" id="60871554"/>
<dbReference type="PANTHER" id="PTHR10948">
    <property type="entry name" value="TRANSPOSASE"/>
    <property type="match status" value="1"/>
</dbReference>
<evidence type="ECO:0000256" key="1">
    <source>
        <dbReference type="ARBA" id="ARBA00023172"/>
    </source>
</evidence>
<sequence length="354" mass="41034">MTEVNFNTKTARQKGKHLSKEERETINALLNQGYSYRKIANYIGLSPQTVVNEVNRGTVRQKKKMNGKTSYFEVYDPTYAHERYKQKRLLCHRPIKFQTVRSFLAEFVEAFKRFKFSPDAFVGEAKRNQSFFKDERVCTTTLYKYIDQNLLEVKNIDLVRKTSIKKRKKASKAPNKRLYGESIENRPDTVESREEFGHFEIDTVIGKKAGSESVLLTLTERKTRYEIIKVIDGKDTDSVTYAINQIINEYGENIFQSITADNGSEFANLATVLNGRMKVYYTHPYASSERGTNENHNGIIRRFLAKGESIDSKDRRTLESIADIMNELPRKILNYQRPREAFQQECLLISSSCC</sequence>
<evidence type="ECO:0000256" key="2">
    <source>
        <dbReference type="SAM" id="MobiDB-lite"/>
    </source>
</evidence>
<feature type="compositionally biased region" description="Polar residues" evidence="2">
    <location>
        <begin position="1"/>
        <end position="10"/>
    </location>
</feature>
<dbReference type="Proteomes" id="UP000017415">
    <property type="component" value="Unassembled WGS sequence"/>
</dbReference>
<organism evidence="3 4">
    <name type="scientific">Enterococcus cecorum DSM 20682 = ATCC 43198</name>
    <dbReference type="NCBI Taxonomy" id="1121864"/>
    <lineage>
        <taxon>Bacteria</taxon>
        <taxon>Bacillati</taxon>
        <taxon>Bacillota</taxon>
        <taxon>Bacilli</taxon>
        <taxon>Lactobacillales</taxon>
        <taxon>Enterococcaceae</taxon>
        <taxon>Enterococcus</taxon>
    </lineage>
</organism>
<comment type="caution">
    <text evidence="3">The sequence shown here is derived from an EMBL/GenBank/DDBJ whole genome shotgun (WGS) entry which is preliminary data.</text>
</comment>
<dbReference type="SUPFAM" id="SSF53098">
    <property type="entry name" value="Ribonuclease H-like"/>
    <property type="match status" value="1"/>
</dbReference>
<dbReference type="PROSITE" id="PS50994">
    <property type="entry name" value="INTEGRASE"/>
    <property type="match status" value="1"/>
</dbReference>
<protein>
    <submittedName>
        <fullName evidence="3">Uncharacterized protein</fullName>
    </submittedName>
</protein>
<keyword evidence="4" id="KW-1185">Reference proteome</keyword>
<dbReference type="GO" id="GO:0003676">
    <property type="term" value="F:nucleic acid binding"/>
    <property type="evidence" value="ECO:0007669"/>
    <property type="project" value="InterPro"/>
</dbReference>
<dbReference type="eggNOG" id="COG2826">
    <property type="taxonomic scope" value="Bacteria"/>
</dbReference>
<dbReference type="GO" id="GO:0004803">
    <property type="term" value="F:transposase activity"/>
    <property type="evidence" value="ECO:0007669"/>
    <property type="project" value="TreeGrafter"/>
</dbReference>
<dbReference type="InterPro" id="IPR053392">
    <property type="entry name" value="Transposase_IS30-like"/>
</dbReference>
<dbReference type="InterPro" id="IPR036397">
    <property type="entry name" value="RNaseH_sf"/>
</dbReference>
<dbReference type="AlphaFoldDB" id="S1QWA8"/>
<dbReference type="Gene3D" id="3.30.420.10">
    <property type="entry name" value="Ribonuclease H-like superfamily/Ribonuclease H"/>
    <property type="match status" value="1"/>
</dbReference>
<dbReference type="PANTHER" id="PTHR10948:SF23">
    <property type="entry name" value="TRANSPOSASE INSI FOR INSERTION SEQUENCE ELEMENT IS30A-RELATED"/>
    <property type="match status" value="1"/>
</dbReference>
<dbReference type="InterPro" id="IPR013324">
    <property type="entry name" value="RNA_pol_sigma_r3/r4-like"/>
</dbReference>
<dbReference type="GO" id="GO:0032196">
    <property type="term" value="P:transposition"/>
    <property type="evidence" value="ECO:0007669"/>
    <property type="project" value="TreeGrafter"/>
</dbReference>
<dbReference type="GO" id="GO:0006310">
    <property type="term" value="P:DNA recombination"/>
    <property type="evidence" value="ECO:0007669"/>
    <property type="project" value="UniProtKB-KW"/>
</dbReference>
<dbReference type="InterPro" id="IPR001584">
    <property type="entry name" value="Integrase_cat-core"/>
</dbReference>
<evidence type="ECO:0000313" key="4">
    <source>
        <dbReference type="Proteomes" id="UP000017415"/>
    </source>
</evidence>
<proteinExistence type="predicted"/>
<dbReference type="RefSeq" id="WP_016252058.1">
    <property type="nucleotide sequence ID" value="NZ_ASWI01000004.1"/>
</dbReference>
<dbReference type="EMBL" id="AHYS01000003">
    <property type="protein sequence ID" value="ESK62142.1"/>
    <property type="molecule type" value="Genomic_DNA"/>
</dbReference>
<dbReference type="InterPro" id="IPR051917">
    <property type="entry name" value="Transposase-Integrase"/>
</dbReference>
<dbReference type="OrthoDB" id="9776104at2"/>
<evidence type="ECO:0000313" key="3">
    <source>
        <dbReference type="EMBL" id="ESK62142.1"/>
    </source>
</evidence>
<gene>
    <name evidence="3" type="ORF">OMO_00391</name>
</gene>
<dbReference type="Gene3D" id="1.10.10.60">
    <property type="entry name" value="Homeodomain-like"/>
    <property type="match status" value="1"/>
</dbReference>
<dbReference type="GO" id="GO:0005829">
    <property type="term" value="C:cytosol"/>
    <property type="evidence" value="ECO:0007669"/>
    <property type="project" value="TreeGrafter"/>
</dbReference>
<reference evidence="3 4" key="1">
    <citation type="submission" date="2013-10" db="EMBL/GenBank/DDBJ databases">
        <title>The Genome Sequence of Enterococcus cecorum DSM 20682 (= ATCC 43198) (Illumina assembly).</title>
        <authorList>
            <consortium name="The Broad Institute Genomics Platform"/>
            <consortium name="The Broad Institute Genome Sequencing Center for Infectious Disease"/>
            <person name="Earl A."/>
            <person name="Russ C."/>
            <person name="Gilmore M."/>
            <person name="Surin D."/>
            <person name="Walker B."/>
            <person name="Young S."/>
            <person name="Zeng Q."/>
            <person name="Gargeya S."/>
            <person name="Fitzgerald M."/>
            <person name="Haas B."/>
            <person name="Abouelleil A."/>
            <person name="Allen A.W."/>
            <person name="Alvarado L."/>
            <person name="Arachchi H.M."/>
            <person name="Berlin A.M."/>
            <person name="Chapman S.B."/>
            <person name="Gainer-Dewar J."/>
            <person name="Goldberg J."/>
            <person name="Griggs A."/>
            <person name="Gujja S."/>
            <person name="Hansen M."/>
            <person name="Howarth C."/>
            <person name="Imamovic A."/>
            <person name="Ireland A."/>
            <person name="Larimer J."/>
            <person name="McCowan C."/>
            <person name="Murphy C."/>
            <person name="Pearson M."/>
            <person name="Poon T.W."/>
            <person name="Priest M."/>
            <person name="Roberts A."/>
            <person name="Saif S."/>
            <person name="Shea T."/>
            <person name="Sisk P."/>
            <person name="Sykes S."/>
            <person name="Wortman J."/>
            <person name="Nusbaum C."/>
            <person name="Birren B."/>
        </authorList>
    </citation>
    <scope>NUCLEOTIDE SEQUENCE [LARGE SCALE GENOMIC DNA]</scope>
    <source>
        <strain evidence="3 4">ATCC 43198</strain>
    </source>
</reference>
<dbReference type="SUPFAM" id="SSF88659">
    <property type="entry name" value="Sigma3 and sigma4 domains of RNA polymerase sigma factors"/>
    <property type="match status" value="1"/>
</dbReference>
<dbReference type="NCBIfam" id="NF033563">
    <property type="entry name" value="transpos_IS30"/>
    <property type="match status" value="1"/>
</dbReference>
<dbReference type="Pfam" id="PF13936">
    <property type="entry name" value="HTH_38"/>
    <property type="match status" value="1"/>
</dbReference>
<dbReference type="GO" id="GO:0015074">
    <property type="term" value="P:DNA integration"/>
    <property type="evidence" value="ECO:0007669"/>
    <property type="project" value="InterPro"/>
</dbReference>
<dbReference type="PATRIC" id="fig|1121864.4.peg.1921"/>
<keyword evidence="1" id="KW-0233">DNA recombination</keyword>
<feature type="region of interest" description="Disordered" evidence="2">
    <location>
        <begin position="1"/>
        <end position="20"/>
    </location>
</feature>
<accession>S1QWA8</accession>